<dbReference type="AlphaFoldDB" id="A0A1G4E4Q0"/>
<protein>
    <submittedName>
        <fullName evidence="3">VIR protein</fullName>
    </submittedName>
</protein>
<name>A0A1G4E4Q0_PLAVI</name>
<keyword evidence="2" id="KW-0472">Membrane</keyword>
<keyword evidence="2" id="KW-1133">Transmembrane helix</keyword>
<dbReference type="InterPro" id="IPR008780">
    <property type="entry name" value="Plasmodium_Vir"/>
</dbReference>
<gene>
    <name evidence="3" type="ORF">PVC01_000010700</name>
</gene>
<dbReference type="VEuPathDB" id="PlasmoDB:PVPAM_130005100"/>
<evidence type="ECO:0000313" key="4">
    <source>
        <dbReference type="Proteomes" id="UP000305196"/>
    </source>
</evidence>
<dbReference type="Pfam" id="PF05795">
    <property type="entry name" value="Plasmodium_Vir"/>
    <property type="match status" value="1"/>
</dbReference>
<keyword evidence="2" id="KW-0812">Transmembrane</keyword>
<accession>A0A1G4E4Q0</accession>
<reference evidence="3 4" key="1">
    <citation type="submission" date="2016-07" db="EMBL/GenBank/DDBJ databases">
        <authorList>
            <consortium name="Pathogen Informatics"/>
        </authorList>
    </citation>
    <scope>NUCLEOTIDE SEQUENCE [LARGE SCALE GENOMIC DNA]</scope>
</reference>
<evidence type="ECO:0000313" key="3">
    <source>
        <dbReference type="EMBL" id="SCA60205.1"/>
    </source>
</evidence>
<feature type="transmembrane region" description="Helical" evidence="2">
    <location>
        <begin position="377"/>
        <end position="398"/>
    </location>
</feature>
<feature type="compositionally biased region" description="Polar residues" evidence="1">
    <location>
        <begin position="260"/>
        <end position="269"/>
    </location>
</feature>
<feature type="region of interest" description="Disordered" evidence="1">
    <location>
        <begin position="252"/>
        <end position="302"/>
    </location>
</feature>
<organism evidence="3 4">
    <name type="scientific">Plasmodium vivax</name>
    <name type="common">malaria parasite P. vivax</name>
    <dbReference type="NCBI Taxonomy" id="5855"/>
    <lineage>
        <taxon>Eukaryota</taxon>
        <taxon>Sar</taxon>
        <taxon>Alveolata</taxon>
        <taxon>Apicomplexa</taxon>
        <taxon>Aconoidasida</taxon>
        <taxon>Haemosporida</taxon>
        <taxon>Plasmodiidae</taxon>
        <taxon>Plasmodium</taxon>
        <taxon>Plasmodium (Plasmodium)</taxon>
    </lineage>
</organism>
<evidence type="ECO:0000256" key="1">
    <source>
        <dbReference type="SAM" id="MobiDB-lite"/>
    </source>
</evidence>
<dbReference type="VEuPathDB" id="PlasmoDB:PVX_073690"/>
<sequence>MAKPTKAELVYISLKFYWYLPIYENSLNNLKLNSMYDDFFSKESTPKFEKDCNVFDNGPKKNDEAKKLCLKLVYFLEKIGKTTKRTEANDYCDYLPYWLYDQIGGIEKDHKKKIGNITFAEDLIKVGNTVKSKIRPNYCYNTIKYEKDINLDEMKNRKVSYIYFKNYDKIKSNISSRTNDKCKEYSVYLDNINSLYNLYKKECKNGFFGVYGPDYADCISKYDPKALTTALAQCQDKGSSRSGSGGDTSIFGLLFGGPTRPSQDRNSAGVQPPTRVAGATNSAALGSPRDKVRATEGPGTNKALADTVTLQSRANLSDPKRVVPVVQPHNSQTGAHMPDGSNDIESLDSTTLQTTPEVITDTSNFLEKTFAVLKSEYFRHSIVGASIIGVVVFLYFFFRSTPMISRSNKRGKKKRESENNYYEEYEAELSNYGSQESFAESQMSDVYLSYQPRRDSYY</sequence>
<dbReference type="EMBL" id="FLYI01000111">
    <property type="protein sequence ID" value="SCA60205.1"/>
    <property type="molecule type" value="Genomic_DNA"/>
</dbReference>
<dbReference type="VEuPathDB" id="PlasmoDB:PVP01_0005740"/>
<dbReference type="VEuPathDB" id="PlasmoDB:PVW1_000012500"/>
<dbReference type="Proteomes" id="UP000305196">
    <property type="component" value="Unassembled WGS sequence"/>
</dbReference>
<evidence type="ECO:0000256" key="2">
    <source>
        <dbReference type="SAM" id="Phobius"/>
    </source>
</evidence>
<proteinExistence type="predicted"/>